<organism evidence="1 2">
    <name type="scientific">Candidatus Beckwithbacteria bacterium RBG_13_35_6</name>
    <dbReference type="NCBI Taxonomy" id="1797456"/>
    <lineage>
        <taxon>Bacteria</taxon>
        <taxon>Candidatus Beckwithiibacteriota</taxon>
    </lineage>
</organism>
<protein>
    <submittedName>
        <fullName evidence="1">Uncharacterized protein</fullName>
    </submittedName>
</protein>
<accession>A0A1F5DH88</accession>
<reference evidence="1 2" key="1">
    <citation type="journal article" date="2016" name="Nat. Commun.">
        <title>Thousands of microbial genomes shed light on interconnected biogeochemical processes in an aquifer system.</title>
        <authorList>
            <person name="Anantharaman K."/>
            <person name="Brown C.T."/>
            <person name="Hug L.A."/>
            <person name="Sharon I."/>
            <person name="Castelle C.J."/>
            <person name="Probst A.J."/>
            <person name="Thomas B.C."/>
            <person name="Singh A."/>
            <person name="Wilkins M.J."/>
            <person name="Karaoz U."/>
            <person name="Brodie E.L."/>
            <person name="Williams K.H."/>
            <person name="Hubbard S.S."/>
            <person name="Banfield J.F."/>
        </authorList>
    </citation>
    <scope>NUCLEOTIDE SEQUENCE [LARGE SCALE GENOMIC DNA]</scope>
</reference>
<dbReference type="EMBL" id="MEZJ01000012">
    <property type="protein sequence ID" value="OGD54528.1"/>
    <property type="molecule type" value="Genomic_DNA"/>
</dbReference>
<evidence type="ECO:0000313" key="1">
    <source>
        <dbReference type="EMBL" id="OGD54528.1"/>
    </source>
</evidence>
<name>A0A1F5DH88_9BACT</name>
<proteinExistence type="predicted"/>
<evidence type="ECO:0000313" key="2">
    <source>
        <dbReference type="Proteomes" id="UP000178758"/>
    </source>
</evidence>
<gene>
    <name evidence="1" type="ORF">A3J78_01845</name>
</gene>
<dbReference type="Proteomes" id="UP000178758">
    <property type="component" value="Unassembled WGS sequence"/>
</dbReference>
<comment type="caution">
    <text evidence="1">The sequence shown here is derived from an EMBL/GenBank/DDBJ whole genome shotgun (WGS) entry which is preliminary data.</text>
</comment>
<dbReference type="AlphaFoldDB" id="A0A1F5DH88"/>
<sequence>MYSQAEIIFYLWSQSSQKYEMISDPSLILKGCPRVEDYDDIRIWQFDYDKWYRNQSLGNCPNFAGHF</sequence>